<dbReference type="InterPro" id="IPR009057">
    <property type="entry name" value="Homeodomain-like_sf"/>
</dbReference>
<keyword evidence="2" id="KW-0371">Homeobox</keyword>
<dbReference type="PANTHER" id="PTHR33827:SF7">
    <property type="entry name" value="PROTEIN SAWADEE HOMEODOMAIN HOMOLOG 2"/>
    <property type="match status" value="1"/>
</dbReference>
<feature type="region of interest" description="Disordered" evidence="3">
    <location>
        <begin position="236"/>
        <end position="315"/>
    </location>
</feature>
<comment type="subcellular location">
    <subcellularLocation>
        <location evidence="1 2">Nucleus</location>
    </subcellularLocation>
</comment>
<dbReference type="EMBL" id="LVLJ01001764">
    <property type="protein sequence ID" value="OAE28167.1"/>
    <property type="molecule type" value="Genomic_DNA"/>
</dbReference>
<name>A0A176W561_MARPO</name>
<dbReference type="InterPro" id="IPR039276">
    <property type="entry name" value="SHH1/2"/>
</dbReference>
<dbReference type="InterPro" id="IPR001356">
    <property type="entry name" value="HD"/>
</dbReference>
<evidence type="ECO:0000256" key="3">
    <source>
        <dbReference type="SAM" id="MobiDB-lite"/>
    </source>
</evidence>
<evidence type="ECO:0000313" key="5">
    <source>
        <dbReference type="EMBL" id="OAE28167.1"/>
    </source>
</evidence>
<sequence>MEKALDANKGSTPARSVVQHLSDSFSASADRAGQKPIQWKQVWNWFQNRRHSQKAKIARSPDKVKAVTAAAPEPSHPKRVATTSAAVPSAAAGRRGNDAQMEFEAKSARDGAWRAHRLYGMIYRYDVSTFISHRLATTGDPEVRVRFAGFGSEEDEWVNVRTAVRQRSLPCEASECVAVLPGDLILCFQEGNEQALYYDADILDVQRRRHDEVVPLRKVCRRPETEYRLLKLQSYGKNPSAEATQNAAPKAEDTPGAAVNDVAGTGPANSSEAVAQASATPTPASTTSAQAAIGTEAVPSSSAPEIDPPSDAATLSAGPAEMVVTSSSVPIVPEQILPTVPPQVVEETKGAVEKSGQQVVEISAPSMQAESEMYDQSESIVVLDRVDLEGSRSNV</sequence>
<feature type="compositionally biased region" description="Low complexity" evidence="3">
    <location>
        <begin position="80"/>
        <end position="94"/>
    </location>
</feature>
<dbReference type="Gene3D" id="2.40.50.40">
    <property type="match status" value="1"/>
</dbReference>
<organism evidence="5 6">
    <name type="scientific">Marchantia polymorpha subsp. ruderalis</name>
    <dbReference type="NCBI Taxonomy" id="1480154"/>
    <lineage>
        <taxon>Eukaryota</taxon>
        <taxon>Viridiplantae</taxon>
        <taxon>Streptophyta</taxon>
        <taxon>Embryophyta</taxon>
        <taxon>Marchantiophyta</taxon>
        <taxon>Marchantiopsida</taxon>
        <taxon>Marchantiidae</taxon>
        <taxon>Marchantiales</taxon>
        <taxon>Marchantiaceae</taxon>
        <taxon>Marchantia</taxon>
    </lineage>
</organism>
<evidence type="ECO:0000313" key="6">
    <source>
        <dbReference type="Proteomes" id="UP000077202"/>
    </source>
</evidence>
<accession>A0A176W561</accession>
<protein>
    <recommendedName>
        <fullName evidence="4">Homeobox domain-containing protein</fullName>
    </recommendedName>
</protein>
<dbReference type="Gene3D" id="2.30.30.140">
    <property type="match status" value="1"/>
</dbReference>
<evidence type="ECO:0000256" key="1">
    <source>
        <dbReference type="ARBA" id="ARBA00004123"/>
    </source>
</evidence>
<dbReference type="Pfam" id="PF16719">
    <property type="entry name" value="SAWADEE"/>
    <property type="match status" value="1"/>
</dbReference>
<feature type="DNA-binding region" description="Homeobox" evidence="2">
    <location>
        <begin position="3"/>
        <end position="57"/>
    </location>
</feature>
<feature type="compositionally biased region" description="Polar residues" evidence="3">
    <location>
        <begin position="236"/>
        <end position="247"/>
    </location>
</feature>
<reference evidence="5" key="1">
    <citation type="submission" date="2016-03" db="EMBL/GenBank/DDBJ databases">
        <title>Mechanisms controlling the formation of the plant cell surface in tip-growing cells are functionally conserved among land plants.</title>
        <authorList>
            <person name="Honkanen S."/>
            <person name="Jones V.A."/>
            <person name="Morieri G."/>
            <person name="Champion C."/>
            <person name="Hetherington A.J."/>
            <person name="Kelly S."/>
            <person name="Saint-Marcoux D."/>
            <person name="Proust H."/>
            <person name="Prescott H."/>
            <person name="Dolan L."/>
        </authorList>
    </citation>
    <scope>NUCLEOTIDE SEQUENCE [LARGE SCALE GENOMIC DNA]</scope>
    <source>
        <tissue evidence="5">Whole gametophyte</tissue>
    </source>
</reference>
<keyword evidence="6" id="KW-1185">Reference proteome</keyword>
<dbReference type="PROSITE" id="PS50071">
    <property type="entry name" value="HOMEOBOX_2"/>
    <property type="match status" value="1"/>
</dbReference>
<dbReference type="PANTHER" id="PTHR33827">
    <property type="entry name" value="PROTEIN SAWADEE HOMEODOMAIN HOMOLOG 2"/>
    <property type="match status" value="1"/>
</dbReference>
<gene>
    <name evidence="5" type="ORF">AXG93_2515s1050</name>
</gene>
<comment type="caution">
    <text evidence="5">The sequence shown here is derived from an EMBL/GenBank/DDBJ whole genome shotgun (WGS) entry which is preliminary data.</text>
</comment>
<dbReference type="GO" id="GO:0003677">
    <property type="term" value="F:DNA binding"/>
    <property type="evidence" value="ECO:0007669"/>
    <property type="project" value="UniProtKB-UniRule"/>
</dbReference>
<proteinExistence type="predicted"/>
<feature type="compositionally biased region" description="Low complexity" evidence="3">
    <location>
        <begin position="275"/>
        <end position="292"/>
    </location>
</feature>
<dbReference type="GO" id="GO:0003682">
    <property type="term" value="F:chromatin binding"/>
    <property type="evidence" value="ECO:0007669"/>
    <property type="project" value="InterPro"/>
</dbReference>
<dbReference type="InterPro" id="IPR032001">
    <property type="entry name" value="SAWADEE_dom"/>
</dbReference>
<keyword evidence="2" id="KW-0238">DNA-binding</keyword>
<keyword evidence="2" id="KW-0539">Nucleus</keyword>
<dbReference type="AlphaFoldDB" id="A0A176W561"/>
<dbReference type="SUPFAM" id="SSF46689">
    <property type="entry name" value="Homeodomain-like"/>
    <property type="match status" value="1"/>
</dbReference>
<feature type="region of interest" description="Disordered" evidence="3">
    <location>
        <begin position="68"/>
        <end position="98"/>
    </location>
</feature>
<feature type="domain" description="Homeobox" evidence="4">
    <location>
        <begin position="1"/>
        <end position="56"/>
    </location>
</feature>
<evidence type="ECO:0000256" key="2">
    <source>
        <dbReference type="PROSITE-ProRule" id="PRU00108"/>
    </source>
</evidence>
<evidence type="ECO:0000259" key="4">
    <source>
        <dbReference type="PROSITE" id="PS50071"/>
    </source>
</evidence>
<dbReference type="GO" id="GO:0005634">
    <property type="term" value="C:nucleus"/>
    <property type="evidence" value="ECO:0007669"/>
    <property type="project" value="UniProtKB-SubCell"/>
</dbReference>
<dbReference type="Proteomes" id="UP000077202">
    <property type="component" value="Unassembled WGS sequence"/>
</dbReference>